<reference evidence="1" key="2">
    <citation type="journal article" date="2022" name="Microbiol. Resour. Announc.">
        <title>Metagenome Sequencing to Explore Phylogenomics of Terrestrial Cyanobacteria.</title>
        <authorList>
            <person name="Ward R.D."/>
            <person name="Stajich J.E."/>
            <person name="Johansen J.R."/>
            <person name="Huntemann M."/>
            <person name="Clum A."/>
            <person name="Foster B."/>
            <person name="Foster B."/>
            <person name="Roux S."/>
            <person name="Palaniappan K."/>
            <person name="Varghese N."/>
            <person name="Mukherjee S."/>
            <person name="Reddy T.B.K."/>
            <person name="Daum C."/>
            <person name="Copeland A."/>
            <person name="Chen I.A."/>
            <person name="Ivanova N.N."/>
            <person name="Kyrpides N.C."/>
            <person name="Shapiro N."/>
            <person name="Eloe-Fadrosh E.A."/>
            <person name="Pietrasiak N."/>
        </authorList>
    </citation>
    <scope>NUCLEOTIDE SEQUENCE</scope>
    <source>
        <strain evidence="1">CPER-KK1</strain>
    </source>
</reference>
<dbReference type="Proteomes" id="UP000753908">
    <property type="component" value="Unassembled WGS sequence"/>
</dbReference>
<proteinExistence type="predicted"/>
<evidence type="ECO:0000313" key="2">
    <source>
        <dbReference type="Proteomes" id="UP000753908"/>
    </source>
</evidence>
<evidence type="ECO:0000313" key="1">
    <source>
        <dbReference type="EMBL" id="MBW4544874.1"/>
    </source>
</evidence>
<dbReference type="EMBL" id="JAHHIF010000011">
    <property type="protein sequence ID" value="MBW4544874.1"/>
    <property type="molecule type" value="Genomic_DNA"/>
</dbReference>
<sequence>MSQSLCILQRSIDSNTGNNTRQTYPTFFVGYKFKSLFLKAEIRPDSYRLYRYREVVDAPCIHPPSFTVRGFFLAIFSVLKNQGEQERVGEAQEEKFSLCCSWNL</sequence>
<organism evidence="1 2">
    <name type="scientific">Symplocastrum torsivum CPER-KK1</name>
    <dbReference type="NCBI Taxonomy" id="450513"/>
    <lineage>
        <taxon>Bacteria</taxon>
        <taxon>Bacillati</taxon>
        <taxon>Cyanobacteriota</taxon>
        <taxon>Cyanophyceae</taxon>
        <taxon>Oscillatoriophycideae</taxon>
        <taxon>Oscillatoriales</taxon>
        <taxon>Microcoleaceae</taxon>
        <taxon>Symplocastrum</taxon>
    </lineage>
</organism>
<comment type="caution">
    <text evidence="1">The sequence shown here is derived from an EMBL/GenBank/DDBJ whole genome shotgun (WGS) entry which is preliminary data.</text>
</comment>
<accession>A0A951U9F9</accession>
<protein>
    <submittedName>
        <fullName evidence="1">Uncharacterized protein</fullName>
    </submittedName>
</protein>
<gene>
    <name evidence="1" type="ORF">KME25_10590</name>
</gene>
<dbReference type="AlphaFoldDB" id="A0A951U9F9"/>
<reference evidence="1" key="1">
    <citation type="submission" date="2021-05" db="EMBL/GenBank/DDBJ databases">
        <authorList>
            <person name="Pietrasiak N."/>
            <person name="Ward R."/>
            <person name="Stajich J.E."/>
            <person name="Kurbessoian T."/>
        </authorList>
    </citation>
    <scope>NUCLEOTIDE SEQUENCE</scope>
    <source>
        <strain evidence="1">CPER-KK1</strain>
    </source>
</reference>
<name>A0A951U9F9_9CYAN</name>